<dbReference type="EMBL" id="JAHSQO010000007">
    <property type="protein sequence ID" value="MBY8918831.1"/>
    <property type="molecule type" value="Genomic_DNA"/>
</dbReference>
<sequence>MTLFTKLGVDIAAPADAAGNPRNVVNGEMQTWMTEVEKVIDLAVTGGDLLVFDSLAALDGDLDHPANTGAILIGESIADDGLYMKQGASGSGSWVKVGNVPGQGFVKATNAGTGTANAIEATTPVAVNETQLILLPIVAENTGSPVTVAFNGATSLTVKTVAGNDVSVAGLPASSVMLGVIQGSNFRLLSDQASAAIQAAAEAAQVAAEAALSEMREKSAGPFPDDAAADAFLAGEGLTKQPGTIYFNTASDVWRYWDGSAWQTFPYATVADGAITTSKLSDGAVSTSKLADEGITRGKLSAELSQAIASTPMLFGASGGGLVDDASAINTAIASLPAGGVLDGLGKTYRVDSTLALKANIKIRNLVLDFSNAANGDKLFEASGTMGGDLALSSDATTGASSVSLSSVAGLAENDYLWISSDGEWCALDGTTFGEMVRVKSIAGSVVTLTAPLAYSYTIADNAKVNRLNFLEDIELEAVEAFGSGVAGEQYAADLTLLSGLTITGCRFADFDDRALMIGRTAHVNIHRTRCERALRAGLAYGVAIVNGCHWVNITECSFERVRHGVTIGGTDGVNRHITVQNNNAFGSVEAGFDCHPAGDHINFIDNYIFVDGAVTVDGIIVQGGNAEITGNTVRGAKRYGVFHQVLSDFGAVTSIVSGNDVAGAAGNYGVFVNAQGASVIESVIINGNTIRDYVGGIFLRAQTAIINSFSIVGNSYYESSAGTTQAIKVESQSTNTCNDGVISANSGRVAAGGTGIYLVAATAGYIQYVAVSGNSIRGGAYGCRGVNTNRINTNGNVFYGTTTAGVSVAGAESIEGGNLT</sequence>
<gene>
    <name evidence="1" type="ORF">KVG22_19680</name>
</gene>
<keyword evidence="2" id="KW-1185">Reference proteome</keyword>
<dbReference type="RefSeq" id="WP_223004298.1">
    <property type="nucleotide sequence ID" value="NZ_JAHSQO010000007.1"/>
</dbReference>
<dbReference type="Proteomes" id="UP000777661">
    <property type="component" value="Unassembled WGS sequence"/>
</dbReference>
<comment type="caution">
    <text evidence="1">The sequence shown here is derived from an EMBL/GenBank/DDBJ whole genome shotgun (WGS) entry which is preliminary data.</text>
</comment>
<dbReference type="InterPro" id="IPR012334">
    <property type="entry name" value="Pectin_lyas_fold"/>
</dbReference>
<reference evidence="1 2" key="1">
    <citation type="submission" date="2021-06" db="EMBL/GenBank/DDBJ databases">
        <title>Nitratireductor porphyridii sp. nov., isolated from a small marine red alga, Porphyridium purpureum in South Korea.</title>
        <authorList>
            <person name="Kim K.H."/>
            <person name="Kristyanto S."/>
            <person name="Jeon C.O."/>
        </authorList>
    </citation>
    <scope>NUCLEOTIDE SEQUENCE [LARGE SCALE GENOMIC DNA]</scope>
    <source>
        <strain evidence="1 2">R6</strain>
    </source>
</reference>
<protein>
    <recommendedName>
        <fullName evidence="3">Right-handed parallel beta-helix repeat-containing protein</fullName>
    </recommendedName>
</protein>
<evidence type="ECO:0008006" key="3">
    <source>
        <dbReference type="Google" id="ProtNLM"/>
    </source>
</evidence>
<evidence type="ECO:0000313" key="2">
    <source>
        <dbReference type="Proteomes" id="UP000777661"/>
    </source>
</evidence>
<accession>A0ABS7RFT8</accession>
<evidence type="ECO:0000313" key="1">
    <source>
        <dbReference type="EMBL" id="MBY8918831.1"/>
    </source>
</evidence>
<dbReference type="InterPro" id="IPR011050">
    <property type="entry name" value="Pectin_lyase_fold/virulence"/>
</dbReference>
<proteinExistence type="predicted"/>
<organism evidence="1 2">
    <name type="scientific">Nitratireductor rhodophyticola</name>
    <dbReference type="NCBI Taxonomy" id="2854036"/>
    <lineage>
        <taxon>Bacteria</taxon>
        <taxon>Pseudomonadati</taxon>
        <taxon>Pseudomonadota</taxon>
        <taxon>Alphaproteobacteria</taxon>
        <taxon>Hyphomicrobiales</taxon>
        <taxon>Phyllobacteriaceae</taxon>
        <taxon>Nitratireductor</taxon>
    </lineage>
</organism>
<dbReference type="InterPro" id="IPR006626">
    <property type="entry name" value="PbH1"/>
</dbReference>
<dbReference type="SUPFAM" id="SSF51126">
    <property type="entry name" value="Pectin lyase-like"/>
    <property type="match status" value="1"/>
</dbReference>
<dbReference type="SMART" id="SM00710">
    <property type="entry name" value="PbH1"/>
    <property type="match status" value="8"/>
</dbReference>
<name>A0ABS7RFT8_9HYPH</name>
<dbReference type="Gene3D" id="2.160.20.10">
    <property type="entry name" value="Single-stranded right-handed beta-helix, Pectin lyase-like"/>
    <property type="match status" value="1"/>
</dbReference>